<dbReference type="GO" id="GO:0046872">
    <property type="term" value="F:metal ion binding"/>
    <property type="evidence" value="ECO:0007669"/>
    <property type="project" value="UniProtKB-KW"/>
</dbReference>
<dbReference type="SUPFAM" id="SSF51905">
    <property type="entry name" value="FAD/NAD(P)-binding domain"/>
    <property type="match status" value="1"/>
</dbReference>
<evidence type="ECO:0000313" key="17">
    <source>
        <dbReference type="Proteomes" id="UP000242180"/>
    </source>
</evidence>
<comment type="cofactor">
    <cofactor evidence="1 14">
        <name>FAD</name>
        <dbReference type="ChEBI" id="CHEBI:57692"/>
    </cofactor>
</comment>
<evidence type="ECO:0000256" key="13">
    <source>
        <dbReference type="ARBA" id="ARBA00052682"/>
    </source>
</evidence>
<evidence type="ECO:0000256" key="3">
    <source>
        <dbReference type="ARBA" id="ARBA00022448"/>
    </source>
</evidence>
<evidence type="ECO:0000256" key="5">
    <source>
        <dbReference type="ARBA" id="ARBA00022630"/>
    </source>
</evidence>
<evidence type="ECO:0000259" key="15">
    <source>
        <dbReference type="PROSITE" id="PS51379"/>
    </source>
</evidence>
<dbReference type="STRING" id="13706.A0A1X2HMD9"/>
<dbReference type="EC" id="1.5.5.1" evidence="14"/>
<keyword evidence="4" id="KW-0004">4Fe-4S</keyword>
<evidence type="ECO:0000256" key="4">
    <source>
        <dbReference type="ARBA" id="ARBA00022485"/>
    </source>
</evidence>
<keyword evidence="10 14" id="KW-0408">Iron</keyword>
<keyword evidence="6 14" id="KW-0479">Metal-binding</keyword>
<evidence type="ECO:0000256" key="10">
    <source>
        <dbReference type="ARBA" id="ARBA00023004"/>
    </source>
</evidence>
<dbReference type="InterPro" id="IPR036188">
    <property type="entry name" value="FAD/NAD-bd_sf"/>
</dbReference>
<dbReference type="GO" id="GO:0005743">
    <property type="term" value="C:mitochondrial inner membrane"/>
    <property type="evidence" value="ECO:0007669"/>
    <property type="project" value="TreeGrafter"/>
</dbReference>
<keyword evidence="9 14" id="KW-0560">Oxidoreductase</keyword>
<evidence type="ECO:0000256" key="2">
    <source>
        <dbReference type="ARBA" id="ARBA00002819"/>
    </source>
</evidence>
<protein>
    <recommendedName>
        <fullName evidence="14">Electron transfer flavoprotein-ubiquinone oxidoreductase</fullName>
        <shortName evidence="14">ETF-QO</shortName>
        <ecNumber evidence="14">1.5.5.1</ecNumber>
    </recommendedName>
</protein>
<dbReference type="PANTHER" id="PTHR10617">
    <property type="entry name" value="ELECTRON TRANSFER FLAVOPROTEIN-UBIQUINONE OXIDOREDUCTASE"/>
    <property type="match status" value="1"/>
</dbReference>
<dbReference type="FunFam" id="3.30.70.20:FF:000012">
    <property type="entry name" value="Electron transfer flavoprotein-ubiquinone oxidoreductase, mitochondrial"/>
    <property type="match status" value="1"/>
</dbReference>
<evidence type="ECO:0000313" key="16">
    <source>
        <dbReference type="EMBL" id="ORZ00550.1"/>
    </source>
</evidence>
<keyword evidence="17" id="KW-1185">Reference proteome</keyword>
<accession>A0A1X2HMD9</accession>
<dbReference type="Pfam" id="PF21162">
    <property type="entry name" value="ETFQO_UQ-bd"/>
    <property type="match status" value="1"/>
</dbReference>
<proteinExistence type="predicted"/>
<evidence type="ECO:0000256" key="14">
    <source>
        <dbReference type="RuleBase" id="RU366068"/>
    </source>
</evidence>
<dbReference type="EMBL" id="MCGN01000002">
    <property type="protein sequence ID" value="ORZ00550.1"/>
    <property type="molecule type" value="Genomic_DNA"/>
</dbReference>
<comment type="cofactor">
    <cofactor evidence="14">
        <name>[4Fe-4S] cluster</name>
        <dbReference type="ChEBI" id="CHEBI:49883"/>
    </cofactor>
    <text evidence="14">Binds 1 [4Fe-4S] cluster.</text>
</comment>
<feature type="domain" description="4Fe-4S ferredoxin-type" evidence="15">
    <location>
        <begin position="582"/>
        <end position="611"/>
    </location>
</feature>
<keyword evidence="8 14" id="KW-0249">Electron transport</keyword>
<comment type="caution">
    <text evidence="16">The sequence shown here is derived from an EMBL/GenBank/DDBJ whole genome shotgun (WGS) entry which is preliminary data.</text>
</comment>
<dbReference type="PROSITE" id="PS51379">
    <property type="entry name" value="4FE4S_FER_2"/>
    <property type="match status" value="1"/>
</dbReference>
<organism evidence="16 17">
    <name type="scientific">Syncephalastrum racemosum</name>
    <name type="common">Filamentous fungus</name>
    <dbReference type="NCBI Taxonomy" id="13706"/>
    <lineage>
        <taxon>Eukaryota</taxon>
        <taxon>Fungi</taxon>
        <taxon>Fungi incertae sedis</taxon>
        <taxon>Mucoromycota</taxon>
        <taxon>Mucoromycotina</taxon>
        <taxon>Mucoromycetes</taxon>
        <taxon>Mucorales</taxon>
        <taxon>Syncephalastraceae</taxon>
        <taxon>Syncephalastrum</taxon>
    </lineage>
</organism>
<keyword evidence="7 14" id="KW-0274">FAD</keyword>
<dbReference type="AlphaFoldDB" id="A0A1X2HMD9"/>
<dbReference type="GO" id="GO:0004174">
    <property type="term" value="F:electron-transferring-flavoprotein dehydrogenase activity"/>
    <property type="evidence" value="ECO:0007669"/>
    <property type="project" value="UniProtKB-UniRule"/>
</dbReference>
<reference evidence="16 17" key="1">
    <citation type="submission" date="2016-07" db="EMBL/GenBank/DDBJ databases">
        <title>Pervasive Adenine N6-methylation of Active Genes in Fungi.</title>
        <authorList>
            <consortium name="DOE Joint Genome Institute"/>
            <person name="Mondo S.J."/>
            <person name="Dannebaum R.O."/>
            <person name="Kuo R.C."/>
            <person name="Labutti K."/>
            <person name="Haridas S."/>
            <person name="Kuo A."/>
            <person name="Salamov A."/>
            <person name="Ahrendt S.R."/>
            <person name="Lipzen A."/>
            <person name="Sullivan W."/>
            <person name="Andreopoulos W.B."/>
            <person name="Clum A."/>
            <person name="Lindquist E."/>
            <person name="Daum C."/>
            <person name="Ramamoorthy G.K."/>
            <person name="Gryganskyi A."/>
            <person name="Culley D."/>
            <person name="Magnuson J.K."/>
            <person name="James T.Y."/>
            <person name="O'Malley M.A."/>
            <person name="Stajich J.E."/>
            <person name="Spatafora J.W."/>
            <person name="Visel A."/>
            <person name="Grigoriev I.V."/>
        </authorList>
    </citation>
    <scope>NUCLEOTIDE SEQUENCE [LARGE SCALE GENOMIC DNA]</scope>
    <source>
        <strain evidence="16 17">NRRL 2496</strain>
    </source>
</reference>
<evidence type="ECO:0000256" key="9">
    <source>
        <dbReference type="ARBA" id="ARBA00023002"/>
    </source>
</evidence>
<dbReference type="FunCoup" id="A0A1X2HMD9">
    <property type="interactions" value="298"/>
</dbReference>
<dbReference type="SUPFAM" id="SSF54862">
    <property type="entry name" value="4Fe-4S ferredoxins"/>
    <property type="match status" value="1"/>
</dbReference>
<dbReference type="Gene3D" id="3.30.70.20">
    <property type="match status" value="1"/>
</dbReference>
<dbReference type="SUPFAM" id="SSF54373">
    <property type="entry name" value="FAD-linked reductases, C-terminal domain"/>
    <property type="match status" value="1"/>
</dbReference>
<keyword evidence="5 14" id="KW-0285">Flavoprotein</keyword>
<dbReference type="PANTHER" id="PTHR10617:SF107">
    <property type="entry name" value="ELECTRON TRANSFER FLAVOPROTEIN-UBIQUINONE OXIDOREDUCTASE, MITOCHONDRIAL"/>
    <property type="match status" value="1"/>
</dbReference>
<evidence type="ECO:0000256" key="11">
    <source>
        <dbReference type="ARBA" id="ARBA00023014"/>
    </source>
</evidence>
<dbReference type="Gene3D" id="3.50.50.60">
    <property type="entry name" value="FAD/NAD(P)-binding domain"/>
    <property type="match status" value="1"/>
</dbReference>
<dbReference type="GO" id="GO:0051539">
    <property type="term" value="F:4 iron, 4 sulfur cluster binding"/>
    <property type="evidence" value="ECO:0007669"/>
    <property type="project" value="UniProtKB-UniRule"/>
</dbReference>
<dbReference type="OrthoDB" id="437331at2759"/>
<name>A0A1X2HMD9_SYNRA</name>
<keyword evidence="12 14" id="KW-0830">Ubiquinone</keyword>
<evidence type="ECO:0000256" key="8">
    <source>
        <dbReference type="ARBA" id="ARBA00022982"/>
    </source>
</evidence>
<dbReference type="InterPro" id="IPR049398">
    <property type="entry name" value="ETF-QO/FixC_UQ-bd"/>
</dbReference>
<dbReference type="Gene3D" id="3.30.9.90">
    <property type="match status" value="1"/>
</dbReference>
<evidence type="ECO:0000256" key="7">
    <source>
        <dbReference type="ARBA" id="ARBA00022827"/>
    </source>
</evidence>
<dbReference type="InParanoid" id="A0A1X2HMD9"/>
<evidence type="ECO:0000256" key="6">
    <source>
        <dbReference type="ARBA" id="ARBA00022723"/>
    </source>
</evidence>
<keyword evidence="11 14" id="KW-0411">Iron-sulfur</keyword>
<dbReference type="Proteomes" id="UP000242180">
    <property type="component" value="Unassembled WGS sequence"/>
</dbReference>
<dbReference type="Pfam" id="PF05187">
    <property type="entry name" value="Fer4_ETF_QO"/>
    <property type="match status" value="1"/>
</dbReference>
<dbReference type="InterPro" id="IPR007859">
    <property type="entry name" value="ETF-QO/FixX_C"/>
</dbReference>
<dbReference type="OMA" id="INFQNCV"/>
<comment type="catalytic activity">
    <reaction evidence="13 14">
        <text>a ubiquinone + reduced [electron-transfer flavoprotein] = a ubiquinol + oxidized [electron-transfer flavoprotein] + H(+)</text>
        <dbReference type="Rhea" id="RHEA:24052"/>
        <dbReference type="Rhea" id="RHEA-COMP:9565"/>
        <dbReference type="Rhea" id="RHEA-COMP:9566"/>
        <dbReference type="Rhea" id="RHEA-COMP:10685"/>
        <dbReference type="Rhea" id="RHEA-COMP:10686"/>
        <dbReference type="ChEBI" id="CHEBI:15378"/>
        <dbReference type="ChEBI" id="CHEBI:16389"/>
        <dbReference type="ChEBI" id="CHEBI:17976"/>
        <dbReference type="ChEBI" id="CHEBI:57692"/>
        <dbReference type="ChEBI" id="CHEBI:58307"/>
        <dbReference type="EC" id="1.5.5.1"/>
    </reaction>
</comment>
<gene>
    <name evidence="16" type="ORF">BCR43DRAFT_485403</name>
</gene>
<evidence type="ECO:0000256" key="12">
    <source>
        <dbReference type="ARBA" id="ARBA00023075"/>
    </source>
</evidence>
<evidence type="ECO:0000256" key="1">
    <source>
        <dbReference type="ARBA" id="ARBA00001974"/>
    </source>
</evidence>
<dbReference type="Pfam" id="PF13450">
    <property type="entry name" value="NAD_binding_8"/>
    <property type="match status" value="1"/>
</dbReference>
<sequence>MFARGTAARAARAMWRTQATRVPSLARASAALLNRSRMPTVRLLSTTTPQKIWVPNRDQLSEDDPRRSEQFEDETDVVIVGGGPAGLSAAIRLKQLANDAGQEMRVMVIEKAGEIGGHTLSGAVLEPRALDELIPDWKERGAPLNTPVTNDNMRFLTKSMAIPIPHPPEMNNKGNYIVSLNNFVKWLGEQAEELGVEIYPGFAASEVRYREDGSVAGVNLNDVGLDKNFEPKDTYERGMAVNAKVTLFAEGCHGSLSKGLFGKYDLRSESEPQKYGIGLKEVWEVEPEKHKPGTVIHTIGWPVDMHTYGGSFIYHFEADKHLVAIGYVVGLDYDNPYLSPYKEFQRFKHHPSVKPLLEGGTCISYGARALNEGGYQSIPKLVFPGGALIGCSAGFLNVPKIKGTHTAMKSGMLAAESAYDVLFGENPLEEGQAAQLSSYEENIKNSWVYDELYTVRNCKPAFHGPLGLLGGVLHSGFSTMISRGKEPWTLKHGKADWQCLKPAAEAKPIDYPKPDGKISFDLLENVSRTGTNHAENQPVHLRIRDKKVPVERNLKIFDGPENRFCPAGVYEYVDDEEKPGQKRLQINSQNCIHCKTCDIKDPSQNIDWTVPEGGGGPQYVWT</sequence>
<dbReference type="InterPro" id="IPR040156">
    <property type="entry name" value="ETF-QO"/>
</dbReference>
<comment type="function">
    <text evidence="2 14">Accepts electrons from ETF and reduces ubiquinone.</text>
</comment>
<dbReference type="InterPro" id="IPR017896">
    <property type="entry name" value="4Fe4S_Fe-S-bd"/>
</dbReference>
<keyword evidence="3 14" id="KW-0813">Transport</keyword>